<protein>
    <recommendedName>
        <fullName evidence="5">DUF5667 domain-containing protein</fullName>
    </recommendedName>
</protein>
<evidence type="ECO:0000313" key="3">
    <source>
        <dbReference type="EMBL" id="OGZ45176.1"/>
    </source>
</evidence>
<sequence>MKKFLFLHTAGVFVLFVSAGVGASFAQDVSTSNEGRLRMEERMEAREERMENREDDGEIRMMKQREDTEGRYQEMRARFQERRDAVLIRQEEARESMKVRHGRLSQEWQDRHANLSERRKQNIKNHTERIIQRMEQAVERLGGMADKIEDRLSRLEDTGVDVTTLISILQEARSAIARADTTLDAAVAELRAAPDAGNPADALGKARALLEDVKAALREAHVALVEIVVEIKKGQLVSESNKNNE</sequence>
<name>A0A1G2G4J2_9BACT</name>
<dbReference type="AlphaFoldDB" id="A0A1G2G4J2"/>
<gene>
    <name evidence="3" type="ORF">A3J54_03565</name>
</gene>
<keyword evidence="2" id="KW-0732">Signal</keyword>
<evidence type="ECO:0000256" key="1">
    <source>
        <dbReference type="SAM" id="Coils"/>
    </source>
</evidence>
<evidence type="ECO:0000256" key="2">
    <source>
        <dbReference type="SAM" id="SignalP"/>
    </source>
</evidence>
<feature type="chain" id="PRO_5009582964" description="DUF5667 domain-containing protein" evidence="2">
    <location>
        <begin position="27"/>
        <end position="245"/>
    </location>
</feature>
<reference evidence="3 4" key="1">
    <citation type="journal article" date="2016" name="Nat. Commun.">
        <title>Thousands of microbial genomes shed light on interconnected biogeochemical processes in an aquifer system.</title>
        <authorList>
            <person name="Anantharaman K."/>
            <person name="Brown C.T."/>
            <person name="Hug L.A."/>
            <person name="Sharon I."/>
            <person name="Castelle C.J."/>
            <person name="Probst A.J."/>
            <person name="Thomas B.C."/>
            <person name="Singh A."/>
            <person name="Wilkins M.J."/>
            <person name="Karaoz U."/>
            <person name="Brodie E.L."/>
            <person name="Williams K.H."/>
            <person name="Hubbard S.S."/>
            <person name="Banfield J.F."/>
        </authorList>
    </citation>
    <scope>NUCLEOTIDE SEQUENCE [LARGE SCALE GENOMIC DNA]</scope>
</reference>
<dbReference type="STRING" id="1802117.A3J54_03565"/>
<dbReference type="Proteomes" id="UP000176576">
    <property type="component" value="Unassembled WGS sequence"/>
</dbReference>
<accession>A0A1G2G4J2</accession>
<proteinExistence type="predicted"/>
<feature type="signal peptide" evidence="2">
    <location>
        <begin position="1"/>
        <end position="26"/>
    </location>
</feature>
<keyword evidence="1" id="KW-0175">Coiled coil</keyword>
<feature type="coiled-coil region" evidence="1">
    <location>
        <begin position="131"/>
        <end position="189"/>
    </location>
</feature>
<dbReference type="EMBL" id="MHNN01000023">
    <property type="protein sequence ID" value="OGZ45176.1"/>
    <property type="molecule type" value="Genomic_DNA"/>
</dbReference>
<comment type="caution">
    <text evidence="3">The sequence shown here is derived from an EMBL/GenBank/DDBJ whole genome shotgun (WGS) entry which is preliminary data.</text>
</comment>
<organism evidence="3 4">
    <name type="scientific">Candidatus Ryanbacteria bacterium RIFCSPHIGHO2_02_FULL_45_13b</name>
    <dbReference type="NCBI Taxonomy" id="1802117"/>
    <lineage>
        <taxon>Bacteria</taxon>
        <taxon>Candidatus Ryaniibacteriota</taxon>
    </lineage>
</organism>
<evidence type="ECO:0008006" key="5">
    <source>
        <dbReference type="Google" id="ProtNLM"/>
    </source>
</evidence>
<evidence type="ECO:0000313" key="4">
    <source>
        <dbReference type="Proteomes" id="UP000176576"/>
    </source>
</evidence>